<dbReference type="InterPro" id="IPR000608">
    <property type="entry name" value="UBC"/>
</dbReference>
<dbReference type="GeneID" id="92052152"/>
<evidence type="ECO:0000256" key="2">
    <source>
        <dbReference type="ARBA" id="ARBA00022786"/>
    </source>
</evidence>
<dbReference type="Pfam" id="PF00179">
    <property type="entry name" value="UQ_con"/>
    <property type="match status" value="1"/>
</dbReference>
<dbReference type="PROSITE" id="PS50127">
    <property type="entry name" value="UBC_2"/>
    <property type="match status" value="1"/>
</dbReference>
<dbReference type="RefSeq" id="XP_066661280.1">
    <property type="nucleotide sequence ID" value="XM_066819092.1"/>
</dbReference>
<evidence type="ECO:0000256" key="1">
    <source>
        <dbReference type="ARBA" id="ARBA00022679"/>
    </source>
</evidence>
<dbReference type="PANTHER" id="PTHR46116">
    <property type="entry name" value="(E3-INDEPENDENT) E2 UBIQUITIN-CONJUGATING ENZYME"/>
    <property type="match status" value="1"/>
</dbReference>
<evidence type="ECO:0000256" key="3">
    <source>
        <dbReference type="SAM" id="MobiDB-lite"/>
    </source>
</evidence>
<keyword evidence="2" id="KW-0833">Ubl conjugation pathway</keyword>
<evidence type="ECO:0000313" key="6">
    <source>
        <dbReference type="Proteomes" id="UP001433268"/>
    </source>
</evidence>
<feature type="region of interest" description="Disordered" evidence="3">
    <location>
        <begin position="190"/>
        <end position="215"/>
    </location>
</feature>
<dbReference type="EMBL" id="JAQQWN010000010">
    <property type="protein sequence ID" value="KAK8062681.1"/>
    <property type="molecule type" value="Genomic_DNA"/>
</dbReference>
<dbReference type="SMART" id="SM00212">
    <property type="entry name" value="UBCc"/>
    <property type="match status" value="1"/>
</dbReference>
<keyword evidence="6" id="KW-1185">Reference proteome</keyword>
<gene>
    <name evidence="5" type="ORF">PG997_014778</name>
</gene>
<accession>A0ABR1UUS8</accession>
<evidence type="ECO:0000313" key="5">
    <source>
        <dbReference type="EMBL" id="KAK8062681.1"/>
    </source>
</evidence>
<feature type="domain" description="UBC core" evidence="4">
    <location>
        <begin position="470"/>
        <end position="637"/>
    </location>
</feature>
<feature type="compositionally biased region" description="Low complexity" evidence="3">
    <location>
        <begin position="190"/>
        <end position="201"/>
    </location>
</feature>
<proteinExistence type="predicted"/>
<organism evidence="5 6">
    <name type="scientific">Apiospora hydei</name>
    <dbReference type="NCBI Taxonomy" id="1337664"/>
    <lineage>
        <taxon>Eukaryota</taxon>
        <taxon>Fungi</taxon>
        <taxon>Dikarya</taxon>
        <taxon>Ascomycota</taxon>
        <taxon>Pezizomycotina</taxon>
        <taxon>Sordariomycetes</taxon>
        <taxon>Xylariomycetidae</taxon>
        <taxon>Amphisphaeriales</taxon>
        <taxon>Apiosporaceae</taxon>
        <taxon>Apiospora</taxon>
    </lineage>
</organism>
<reference evidence="5 6" key="1">
    <citation type="submission" date="2023-01" db="EMBL/GenBank/DDBJ databases">
        <title>Analysis of 21 Apiospora genomes using comparative genomics revels a genus with tremendous synthesis potential of carbohydrate active enzymes and secondary metabolites.</title>
        <authorList>
            <person name="Sorensen T."/>
        </authorList>
    </citation>
    <scope>NUCLEOTIDE SEQUENCE [LARGE SCALE GENOMIC DNA]</scope>
    <source>
        <strain evidence="5 6">CBS 114990</strain>
    </source>
</reference>
<feature type="region of interest" description="Disordered" evidence="3">
    <location>
        <begin position="1"/>
        <end position="69"/>
    </location>
</feature>
<sequence length="673" mass="76248">MFFKWLRQQIAEQQQQRQQQRHQQQQQQQQQRESSSPAQAAEDSLPPPVPPPSSAIDERPDGDDVDSRVEDRQHLTSLERFLSSRVPAQCAGCSRLIELSADNVTRSVQRWWKERTRRSGTKKVELACGLCCGKQSCHAVTCPCGSTVSTGWLNRHELKARVSGTRFVFNHCCYQGRLVAVWMLATATSQSQPSSTPSISSGPKETNNGTNAEGVGYARSEPILQRLINRKPPRINTPQEDSELMMLLELRFRLLARLLPNCLNDDMGLVAFMLARSDLLSWTADLLVNDSAEEIQKQYQLYDGLLDFIEALANHPATTQLVKQARSIYGDGGRLHRISFLKLRNIGSEANAVDTTGKSLESMLQAIFERNRKTLEYNRKHNLHRDATDNTIANMQAWDSRISKIVQTYRVKAVVRSMANLRIDPAPAIQTFADYHRENGLAEVSDNLILYSHHYNVAATKASTGQPPRQRMKRVIREITTLQSSLPEGVFVRHGSSRLDVLKFLIIGPKDTPYADGFFLFDMFLPLEFPQKPPFVRFRTMPCSTNHQNEGLNPNLYSSGYVCLSLLGTWSGEPWRPEQSTLLQVLVSIQSMIFCAEPYYNEPYRCKDDAKSQKYSKRIRQMTFDCAITPWIEATANAHGGKLSVARGPGQSNVDEMWKDVAVHYFGKDSEYR</sequence>
<keyword evidence="1" id="KW-0808">Transferase</keyword>
<dbReference type="SUPFAM" id="SSF81995">
    <property type="entry name" value="beta-sandwich domain of Sec23/24"/>
    <property type="match status" value="1"/>
</dbReference>
<dbReference type="Proteomes" id="UP001433268">
    <property type="component" value="Unassembled WGS sequence"/>
</dbReference>
<dbReference type="SUPFAM" id="SSF54495">
    <property type="entry name" value="UBC-like"/>
    <property type="match status" value="1"/>
</dbReference>
<feature type="compositionally biased region" description="Low complexity" evidence="3">
    <location>
        <begin position="7"/>
        <end position="42"/>
    </location>
</feature>
<name>A0ABR1UUS8_9PEZI</name>
<evidence type="ECO:0000259" key="4">
    <source>
        <dbReference type="PROSITE" id="PS50127"/>
    </source>
</evidence>
<dbReference type="Gene3D" id="3.10.110.10">
    <property type="entry name" value="Ubiquitin Conjugating Enzyme"/>
    <property type="match status" value="1"/>
</dbReference>
<comment type="caution">
    <text evidence="5">The sequence shown here is derived from an EMBL/GenBank/DDBJ whole genome shotgun (WGS) entry which is preliminary data.</text>
</comment>
<protein>
    <recommendedName>
        <fullName evidence="4">UBC core domain-containing protein</fullName>
    </recommendedName>
</protein>
<dbReference type="InterPro" id="IPR016135">
    <property type="entry name" value="UBQ-conjugating_enzyme/RWD"/>
</dbReference>